<protein>
    <recommendedName>
        <fullName evidence="3">Retrotransposon gag domain-containing protein</fullName>
    </recommendedName>
</protein>
<evidence type="ECO:0000313" key="2">
    <source>
        <dbReference type="Proteomes" id="UP001066276"/>
    </source>
</evidence>
<reference evidence="1" key="1">
    <citation type="journal article" date="2022" name="bioRxiv">
        <title>Sequencing and chromosome-scale assembly of the giantPleurodeles waltlgenome.</title>
        <authorList>
            <person name="Brown T."/>
            <person name="Elewa A."/>
            <person name="Iarovenko S."/>
            <person name="Subramanian E."/>
            <person name="Araus A.J."/>
            <person name="Petzold A."/>
            <person name="Susuki M."/>
            <person name="Suzuki K.-i.T."/>
            <person name="Hayashi T."/>
            <person name="Toyoda A."/>
            <person name="Oliveira C."/>
            <person name="Osipova E."/>
            <person name="Leigh N.D."/>
            <person name="Simon A."/>
            <person name="Yun M.H."/>
        </authorList>
    </citation>
    <scope>NUCLEOTIDE SEQUENCE</scope>
    <source>
        <strain evidence="1">20211129_DDA</strain>
        <tissue evidence="1">Liver</tissue>
    </source>
</reference>
<sequence>MPVPSRPDLLADRGRLCSISYIPARAVLMRRALCRRARRLQSSREDRRWRRVCCAWASANPDYERFLLRQARQLPNESVDTFCARLKELACTCTLLDAEDEIDAQFIHGCASVKLRENILQVTGMSMANSLTISRSKELSKVRAAHIEAPLQTQIKTDPVNAITTAVTEKKNGQQKGATSSQTCFLCFCVVVHSLIEVHVLHKARNVQAAIKLII</sequence>
<dbReference type="Proteomes" id="UP001066276">
    <property type="component" value="Chromosome 6"/>
</dbReference>
<evidence type="ECO:0000313" key="1">
    <source>
        <dbReference type="EMBL" id="KAJ1134934.1"/>
    </source>
</evidence>
<name>A0AAV7Q5V1_PLEWA</name>
<comment type="caution">
    <text evidence="1">The sequence shown here is derived from an EMBL/GenBank/DDBJ whole genome shotgun (WGS) entry which is preliminary data.</text>
</comment>
<keyword evidence="2" id="KW-1185">Reference proteome</keyword>
<dbReference type="AlphaFoldDB" id="A0AAV7Q5V1"/>
<gene>
    <name evidence="1" type="ORF">NDU88_001380</name>
</gene>
<accession>A0AAV7Q5V1</accession>
<organism evidence="1 2">
    <name type="scientific">Pleurodeles waltl</name>
    <name type="common">Iberian ribbed newt</name>
    <dbReference type="NCBI Taxonomy" id="8319"/>
    <lineage>
        <taxon>Eukaryota</taxon>
        <taxon>Metazoa</taxon>
        <taxon>Chordata</taxon>
        <taxon>Craniata</taxon>
        <taxon>Vertebrata</taxon>
        <taxon>Euteleostomi</taxon>
        <taxon>Amphibia</taxon>
        <taxon>Batrachia</taxon>
        <taxon>Caudata</taxon>
        <taxon>Salamandroidea</taxon>
        <taxon>Salamandridae</taxon>
        <taxon>Pleurodelinae</taxon>
        <taxon>Pleurodeles</taxon>
    </lineage>
</organism>
<dbReference type="EMBL" id="JANPWB010000010">
    <property type="protein sequence ID" value="KAJ1134934.1"/>
    <property type="molecule type" value="Genomic_DNA"/>
</dbReference>
<proteinExistence type="predicted"/>
<evidence type="ECO:0008006" key="3">
    <source>
        <dbReference type="Google" id="ProtNLM"/>
    </source>
</evidence>